<organism evidence="1 2">
    <name type="scientific">Mycobacterium adipatum</name>
    <dbReference type="NCBI Taxonomy" id="1682113"/>
    <lineage>
        <taxon>Bacteria</taxon>
        <taxon>Bacillati</taxon>
        <taxon>Actinomycetota</taxon>
        <taxon>Actinomycetes</taxon>
        <taxon>Mycobacteriales</taxon>
        <taxon>Mycobacteriaceae</taxon>
        <taxon>Mycobacterium</taxon>
    </lineage>
</organism>
<keyword evidence="2" id="KW-1185">Reference proteome</keyword>
<reference evidence="1 2" key="1">
    <citation type="submission" date="2016-05" db="EMBL/GenBank/DDBJ databases">
        <title>Complete genome sequence of a phthalic acid esters degrading Mycobacterium sp. YC-RL4.</title>
        <authorList>
            <person name="Ren L."/>
            <person name="Fan S."/>
            <person name="Ruth N."/>
            <person name="Jia Y."/>
            <person name="Wang J."/>
            <person name="Qiao C."/>
        </authorList>
    </citation>
    <scope>NUCLEOTIDE SEQUENCE [LARGE SCALE GENOMIC DNA]</scope>
    <source>
        <strain evidence="1 2">YC-RL4</strain>
    </source>
</reference>
<evidence type="ECO:0008006" key="3">
    <source>
        <dbReference type="Google" id="ProtNLM"/>
    </source>
</evidence>
<dbReference type="STRING" id="1682113.A7U43_16980"/>
<dbReference type="OrthoDB" id="8858560at2"/>
<proteinExistence type="predicted"/>
<dbReference type="EMBL" id="CP015596">
    <property type="protein sequence ID" value="ANE80766.1"/>
    <property type="molecule type" value="Genomic_DNA"/>
</dbReference>
<dbReference type="AlphaFoldDB" id="A0A172UP21"/>
<dbReference type="REBASE" id="153446">
    <property type="entry name" value="MspRL4ORF16985P"/>
</dbReference>
<protein>
    <recommendedName>
        <fullName evidence="3">Restriction endonuclease</fullName>
    </recommendedName>
</protein>
<gene>
    <name evidence="1" type="ORF">A7U43_16980</name>
</gene>
<accession>A0A172UP21</accession>
<evidence type="ECO:0000313" key="1">
    <source>
        <dbReference type="EMBL" id="ANE80766.1"/>
    </source>
</evidence>
<dbReference type="RefSeq" id="WP_067997563.1">
    <property type="nucleotide sequence ID" value="NZ_CP015596.1"/>
</dbReference>
<evidence type="ECO:0000313" key="2">
    <source>
        <dbReference type="Proteomes" id="UP000077143"/>
    </source>
</evidence>
<dbReference type="Proteomes" id="UP000077143">
    <property type="component" value="Chromosome"/>
</dbReference>
<dbReference type="KEGG" id="madi:A7U43_16980"/>
<sequence>MPAEPSTKATAWAIFDRIVADAAPAGVHTNPWLRTVDRLTYRPDFKVLRKLLGVPLYLDAPSTTGVPALALDVWMSYELRRAGFDPDAVWPRPTDPRIMPGAISSLLDGLPQRERQLIEARLGRSMKGVAGSSASVLGKHYMKQVDVVMSDWDTGPELLISTKRMDSSFGKNAANRVEESYGDAKNLRLRHPLAALGFVYGLRSTILSTEPDKAEWLIDLLGKLGTEDDAYHATALIMIDYQADGVESPEDEVDSIEKADAETLFEIIDVATARVDEALAALPDIAIRHDVVPPQLQPARFLAIMANRVIDTAPVTRHREARRRREQAPVG</sequence>
<name>A0A172UP21_9MYCO</name>